<feature type="domain" description="PPM-type phosphatase" evidence="3">
    <location>
        <begin position="123"/>
        <end position="346"/>
    </location>
</feature>
<evidence type="ECO:0000313" key="5">
    <source>
        <dbReference type="Proteomes" id="UP000198280"/>
    </source>
</evidence>
<name>A0A239N8V3_9ACTN</name>
<dbReference type="PANTHER" id="PTHR43156">
    <property type="entry name" value="STAGE II SPORULATION PROTEIN E-RELATED"/>
    <property type="match status" value="1"/>
</dbReference>
<dbReference type="Gene3D" id="3.60.40.10">
    <property type="entry name" value="PPM-type phosphatase domain"/>
    <property type="match status" value="1"/>
</dbReference>
<evidence type="ECO:0000256" key="1">
    <source>
        <dbReference type="ARBA" id="ARBA00022801"/>
    </source>
</evidence>
<evidence type="ECO:0000259" key="3">
    <source>
        <dbReference type="SMART" id="SM00331"/>
    </source>
</evidence>
<keyword evidence="2" id="KW-0472">Membrane</keyword>
<reference evidence="4 5" key="1">
    <citation type="submission" date="2017-06" db="EMBL/GenBank/DDBJ databases">
        <authorList>
            <person name="Kim H.J."/>
            <person name="Triplett B.A."/>
        </authorList>
    </citation>
    <scope>NUCLEOTIDE SEQUENCE [LARGE SCALE GENOMIC DNA]</scope>
    <source>
        <strain evidence="4 5">CGMCC 4.1858</strain>
    </source>
</reference>
<dbReference type="SUPFAM" id="SSF81606">
    <property type="entry name" value="PP2C-like"/>
    <property type="match status" value="1"/>
</dbReference>
<dbReference type="FunFam" id="3.60.40.10:FF:000058">
    <property type="entry name" value="Stage II sporulation protein E"/>
    <property type="match status" value="1"/>
</dbReference>
<accession>A0A239N8V3</accession>
<keyword evidence="2" id="KW-1133">Transmembrane helix</keyword>
<dbReference type="SMART" id="SM00331">
    <property type="entry name" value="PP2C_SIG"/>
    <property type="match status" value="1"/>
</dbReference>
<keyword evidence="5" id="KW-1185">Reference proteome</keyword>
<keyword evidence="1" id="KW-0378">Hydrolase</keyword>
<dbReference type="PANTHER" id="PTHR43156:SF2">
    <property type="entry name" value="STAGE II SPORULATION PROTEIN E"/>
    <property type="match status" value="1"/>
</dbReference>
<feature type="transmembrane region" description="Helical" evidence="2">
    <location>
        <begin position="49"/>
        <end position="66"/>
    </location>
</feature>
<dbReference type="Pfam" id="PF07228">
    <property type="entry name" value="SpoIIE"/>
    <property type="match status" value="1"/>
</dbReference>
<dbReference type="RefSeq" id="WP_179280138.1">
    <property type="nucleotide sequence ID" value="NZ_FZOF01000032.1"/>
</dbReference>
<evidence type="ECO:0000256" key="2">
    <source>
        <dbReference type="SAM" id="Phobius"/>
    </source>
</evidence>
<organism evidence="4 5">
    <name type="scientific">Actinacidiphila glaucinigra</name>
    <dbReference type="NCBI Taxonomy" id="235986"/>
    <lineage>
        <taxon>Bacteria</taxon>
        <taxon>Bacillati</taxon>
        <taxon>Actinomycetota</taxon>
        <taxon>Actinomycetes</taxon>
        <taxon>Kitasatosporales</taxon>
        <taxon>Streptomycetaceae</taxon>
        <taxon>Actinacidiphila</taxon>
    </lineage>
</organism>
<dbReference type="AlphaFoldDB" id="A0A239N8V3"/>
<proteinExistence type="predicted"/>
<dbReference type="InterPro" id="IPR036457">
    <property type="entry name" value="PPM-type-like_dom_sf"/>
</dbReference>
<protein>
    <submittedName>
        <fullName evidence="4">Serine phosphatase RsbU, regulator of sigma subunit</fullName>
    </submittedName>
</protein>
<dbReference type="Proteomes" id="UP000198280">
    <property type="component" value="Unassembled WGS sequence"/>
</dbReference>
<feature type="transmembrane region" description="Helical" evidence="2">
    <location>
        <begin position="72"/>
        <end position="89"/>
    </location>
</feature>
<keyword evidence="2" id="KW-0812">Transmembrane</keyword>
<gene>
    <name evidence="4" type="ORF">SAMN05216252_13262</name>
</gene>
<dbReference type="InterPro" id="IPR052016">
    <property type="entry name" value="Bact_Sigma-Reg"/>
</dbReference>
<evidence type="ECO:0000313" key="4">
    <source>
        <dbReference type="EMBL" id="SNT50912.1"/>
    </source>
</evidence>
<sequence>MRPAVVLPFLVGVGFLDEVCAPPVGWATTLVAASAAATYAGAPLTGGAVLIVAAAGIGLAVSPGGFPPVTTSQAAAVLVLSVAVVVFFVRQEHHKLELAAVRAVSELTQRVVLRPLPERIGPLCVAASYQASDAHATVGGDLYAAARITGATRILIGDVRGKGLQGIPEVAAAVGAFREAAPRCGTLPEVAAHLEGSMRGHLAEAERSDDEAAERFVTALVLEIPDDRRVVHAVNCGHPAPLVAGGGRVTALTPHRSGPPLGLGGLAPHEHHQDTFPFAPGEVLLLYTDGVTEARDPAGAFYPLRDRLARWTGTDPGGLVRHVRDDLCRHLCGPLHDDVAIVALQRTPVPAQAGSPEADGTAAWAP</sequence>
<dbReference type="GO" id="GO:0016791">
    <property type="term" value="F:phosphatase activity"/>
    <property type="evidence" value="ECO:0007669"/>
    <property type="project" value="TreeGrafter"/>
</dbReference>
<dbReference type="InterPro" id="IPR001932">
    <property type="entry name" value="PPM-type_phosphatase-like_dom"/>
</dbReference>
<dbReference type="EMBL" id="FZOF01000032">
    <property type="protein sequence ID" value="SNT50912.1"/>
    <property type="molecule type" value="Genomic_DNA"/>
</dbReference>